<dbReference type="EMBL" id="SMGO01000001">
    <property type="protein sequence ID" value="TCK85369.1"/>
    <property type="molecule type" value="Genomic_DNA"/>
</dbReference>
<dbReference type="Gene3D" id="2.60.40.10">
    <property type="entry name" value="Immunoglobulins"/>
    <property type="match status" value="1"/>
</dbReference>
<dbReference type="PANTHER" id="PTHR37833">
    <property type="entry name" value="LIPOPROTEIN-RELATED"/>
    <property type="match status" value="1"/>
</dbReference>
<dbReference type="InterPro" id="IPR011467">
    <property type="entry name" value="DUF1573"/>
</dbReference>
<reference evidence="2 3" key="1">
    <citation type="submission" date="2019-03" db="EMBL/GenBank/DDBJ databases">
        <title>Genomic Encyclopedia of Archaeal and Bacterial Type Strains, Phase II (KMG-II): from individual species to whole genera.</title>
        <authorList>
            <person name="Goeker M."/>
        </authorList>
    </citation>
    <scope>NUCLEOTIDE SEQUENCE [LARGE SCALE GENOMIC DNA]</scope>
    <source>
        <strain evidence="2 3">DSM 22554</strain>
    </source>
</reference>
<name>A0A4R1M6J9_9SPHI</name>
<comment type="caution">
    <text evidence="2">The sequence shown here is derived from an EMBL/GenBank/DDBJ whole genome shotgun (WGS) entry which is preliminary data.</text>
</comment>
<gene>
    <name evidence="2" type="ORF">C8N28_0675</name>
</gene>
<dbReference type="Proteomes" id="UP000294616">
    <property type="component" value="Unassembled WGS sequence"/>
</dbReference>
<dbReference type="Pfam" id="PF07610">
    <property type="entry name" value="DUF1573"/>
    <property type="match status" value="1"/>
</dbReference>
<keyword evidence="3" id="KW-1185">Reference proteome</keyword>
<evidence type="ECO:0000313" key="2">
    <source>
        <dbReference type="EMBL" id="TCK85369.1"/>
    </source>
</evidence>
<evidence type="ECO:0000313" key="3">
    <source>
        <dbReference type="Proteomes" id="UP000294616"/>
    </source>
</evidence>
<dbReference type="AlphaFoldDB" id="A0A4R1M6J9"/>
<dbReference type="PANTHER" id="PTHR37833:SF1">
    <property type="entry name" value="SIGNAL PEPTIDE PROTEIN"/>
    <property type="match status" value="1"/>
</dbReference>
<keyword evidence="1" id="KW-1133">Transmembrane helix</keyword>
<keyword evidence="1" id="KW-0472">Membrane</keyword>
<feature type="transmembrane region" description="Helical" evidence="1">
    <location>
        <begin position="21"/>
        <end position="40"/>
    </location>
</feature>
<keyword evidence="1" id="KW-0812">Transmembrane</keyword>
<dbReference type="InterPro" id="IPR013783">
    <property type="entry name" value="Ig-like_fold"/>
</dbReference>
<organism evidence="2 3">
    <name type="scientific">Albibacterium bauzanense</name>
    <dbReference type="NCBI Taxonomy" id="653929"/>
    <lineage>
        <taxon>Bacteria</taxon>
        <taxon>Pseudomonadati</taxon>
        <taxon>Bacteroidota</taxon>
        <taxon>Sphingobacteriia</taxon>
        <taxon>Sphingobacteriales</taxon>
        <taxon>Sphingobacteriaceae</taxon>
        <taxon>Albibacterium</taxon>
    </lineage>
</organism>
<protein>
    <submittedName>
        <fullName evidence="2">Uncharacterized protein DUF1573</fullName>
    </submittedName>
</protein>
<accession>A0A4R1M6J9</accession>
<sequence>MKTINQYRYVINGINWKNMKKIISVLVLALTFMGLTSLTLQNKAEFKFEQETHDFGKIAQGKPVSYEFKFTNTGTEPLIISKVESTCGCTVPEFTTAPVQPGAEGKIKVTFDASAASPFSKMVTIRSNAKTPVKALYIKGVVQKN</sequence>
<evidence type="ECO:0000256" key="1">
    <source>
        <dbReference type="SAM" id="Phobius"/>
    </source>
</evidence>
<proteinExistence type="predicted"/>